<dbReference type="RefSeq" id="WP_055464650.1">
    <property type="nucleotide sequence ID" value="NZ_CYHG01000019.1"/>
</dbReference>
<keyword evidence="2" id="KW-1185">Reference proteome</keyword>
<organism evidence="1 2">
    <name type="scientific">Marinomonas fungiae</name>
    <dbReference type="NCBI Taxonomy" id="1137284"/>
    <lineage>
        <taxon>Bacteria</taxon>
        <taxon>Pseudomonadati</taxon>
        <taxon>Pseudomonadota</taxon>
        <taxon>Gammaproteobacteria</taxon>
        <taxon>Oceanospirillales</taxon>
        <taxon>Oceanospirillaceae</taxon>
        <taxon>Marinomonas</taxon>
    </lineage>
</organism>
<accession>A0A0K6ITY5</accession>
<dbReference type="OrthoDB" id="7058433at2"/>
<name>A0A0K6ITY5_9GAMM</name>
<proteinExistence type="predicted"/>
<evidence type="ECO:0000313" key="2">
    <source>
        <dbReference type="Proteomes" id="UP000182769"/>
    </source>
</evidence>
<dbReference type="Pfam" id="PF16162">
    <property type="entry name" value="KwaB"/>
    <property type="match status" value="1"/>
</dbReference>
<evidence type="ECO:0008006" key="3">
    <source>
        <dbReference type="Google" id="ProtNLM"/>
    </source>
</evidence>
<dbReference type="InterPro" id="IPR032359">
    <property type="entry name" value="KwaB-like"/>
</dbReference>
<dbReference type="Proteomes" id="UP000182769">
    <property type="component" value="Unassembled WGS sequence"/>
</dbReference>
<dbReference type="AlphaFoldDB" id="A0A0K6ITY5"/>
<protein>
    <recommendedName>
        <fullName evidence="3">DUF4868 domain-containing protein</fullName>
    </recommendedName>
</protein>
<evidence type="ECO:0000313" key="1">
    <source>
        <dbReference type="EMBL" id="CUB06565.1"/>
    </source>
</evidence>
<dbReference type="STRING" id="1137284.GCA_001418205_03650"/>
<gene>
    <name evidence="1" type="ORF">Ga0061065_11933</name>
</gene>
<dbReference type="EMBL" id="CYHG01000019">
    <property type="protein sequence ID" value="CUB06565.1"/>
    <property type="molecule type" value="Genomic_DNA"/>
</dbReference>
<reference evidence="2" key="1">
    <citation type="submission" date="2015-08" db="EMBL/GenBank/DDBJ databases">
        <authorList>
            <person name="Varghese N."/>
        </authorList>
    </citation>
    <scope>NUCLEOTIDE SEQUENCE [LARGE SCALE GENOMIC DNA]</scope>
    <source>
        <strain evidence="2">JCM 18476</strain>
    </source>
</reference>
<sequence>MPINFDFENVNITEFGLGLDSPNRGFVFVPVDEVVQKSLVEMVSFTKTLMQDKASSMATYQPSEKYASIEYLTFSINDPLVQELKNLHESENVPEDCSAFDNINQCFAYFVKLTDNNQQRITAVRRSTQFKTLIKKRHRLVQYVDNTLKSLEETVFKLDNDFDFIIQNDLIHILRPSGLEFTAQLQKAIMDAVPANIASIASEIDFVNFDSISQYAQNHPRAARYIASIKSQSEAINISQDKLERYCEKTNVVTNIVDGKINLDSSQIMGFLEVLDRRRYEIDLKDDGESEVYRAPSRSRVTS</sequence>